<evidence type="ECO:0000256" key="6">
    <source>
        <dbReference type="ARBA" id="ARBA00023316"/>
    </source>
</evidence>
<evidence type="ECO:0000313" key="9">
    <source>
        <dbReference type="EMBL" id="SPD85472.1"/>
    </source>
</evidence>
<evidence type="ECO:0000313" key="10">
    <source>
        <dbReference type="Proteomes" id="UP000238164"/>
    </source>
</evidence>
<dbReference type="InterPro" id="IPR033134">
    <property type="entry name" value="Asp/Glu_racemase_AS_2"/>
</dbReference>
<dbReference type="AlphaFoldDB" id="A0A2N9JBF4"/>
<keyword evidence="6 8" id="KW-0961">Cell wall biogenesis/degradation</keyword>
<dbReference type="InterPro" id="IPR001920">
    <property type="entry name" value="Asp/Glu_race"/>
</dbReference>
<sequence>MSDTTGPIGIFDSGFGGLTVARSVVDQMPNEDIVYLGDTARAPYGTKSLPEVREFALECLDRLVDRDVKALVIACNSASSAVLRDARERYSVPIIDVIMPAARRAVRVSRNGRIGVICTTATAQSRSYDDALAAVPDVELFTSACPLFVDFVEAGVTGGSDLEAIAHDYLEPLRLAGIDTLILGCTHYPLLTGVINYVLGDSVTLVSSADECAKSTWTTLNELGLLHHAPRVATREFLTTGNPERFQGIGSRLMGGFVSEVGAVW</sequence>
<evidence type="ECO:0000256" key="5">
    <source>
        <dbReference type="ARBA" id="ARBA00023235"/>
    </source>
</evidence>
<name>A0A2N9JBF4_9ACTN</name>
<dbReference type="InterPro" id="IPR018187">
    <property type="entry name" value="Asp/Glu_racemase_AS_1"/>
</dbReference>
<evidence type="ECO:0000256" key="3">
    <source>
        <dbReference type="ARBA" id="ARBA00022960"/>
    </source>
</evidence>
<dbReference type="PANTHER" id="PTHR21198">
    <property type="entry name" value="GLUTAMATE RACEMASE"/>
    <property type="match status" value="1"/>
</dbReference>
<evidence type="ECO:0000256" key="1">
    <source>
        <dbReference type="ARBA" id="ARBA00001602"/>
    </source>
</evidence>
<dbReference type="KEGG" id="mgg:MPLG2_0436"/>
<comment type="pathway">
    <text evidence="8">Cell wall biogenesis; peptidoglycan biosynthesis.</text>
</comment>
<dbReference type="PANTHER" id="PTHR21198:SF2">
    <property type="entry name" value="GLUTAMATE RACEMASE"/>
    <property type="match status" value="1"/>
</dbReference>
<feature type="binding site" evidence="8">
    <location>
        <begin position="76"/>
        <end position="77"/>
    </location>
    <ligand>
        <name>substrate</name>
    </ligand>
</feature>
<dbReference type="FunFam" id="3.40.50.1860:FF:000002">
    <property type="entry name" value="Glutamate racemase"/>
    <property type="match status" value="1"/>
</dbReference>
<protein>
    <recommendedName>
        <fullName evidence="7 8">Glutamate racemase</fullName>
        <ecNumber evidence="2 8">5.1.1.3</ecNumber>
    </recommendedName>
</protein>
<dbReference type="InterPro" id="IPR015942">
    <property type="entry name" value="Asp/Glu/hydantoin_racemase"/>
</dbReference>
<comment type="catalytic activity">
    <reaction evidence="1 8">
        <text>L-glutamate = D-glutamate</text>
        <dbReference type="Rhea" id="RHEA:12813"/>
        <dbReference type="ChEBI" id="CHEBI:29985"/>
        <dbReference type="ChEBI" id="CHEBI:29986"/>
        <dbReference type="EC" id="5.1.1.3"/>
    </reaction>
</comment>
<dbReference type="EMBL" id="LT985188">
    <property type="protein sequence ID" value="SPD85472.1"/>
    <property type="molecule type" value="Genomic_DNA"/>
</dbReference>
<dbReference type="GO" id="GO:0071555">
    <property type="term" value="P:cell wall organization"/>
    <property type="evidence" value="ECO:0007669"/>
    <property type="project" value="UniProtKB-KW"/>
</dbReference>
<dbReference type="Gene3D" id="3.40.50.1860">
    <property type="match status" value="2"/>
</dbReference>
<feature type="active site" description="Proton donor/acceptor" evidence="8">
    <location>
        <position position="185"/>
    </location>
</feature>
<keyword evidence="3 8" id="KW-0133">Cell shape</keyword>
<dbReference type="NCBIfam" id="TIGR00067">
    <property type="entry name" value="glut_race"/>
    <property type="match status" value="1"/>
</dbReference>
<evidence type="ECO:0000256" key="8">
    <source>
        <dbReference type="HAMAP-Rule" id="MF_00258"/>
    </source>
</evidence>
<dbReference type="EC" id="5.1.1.3" evidence="2 8"/>
<feature type="active site" description="Proton donor/acceptor" evidence="8">
    <location>
        <position position="75"/>
    </location>
</feature>
<dbReference type="GO" id="GO:0009252">
    <property type="term" value="P:peptidoglycan biosynthetic process"/>
    <property type="evidence" value="ECO:0007669"/>
    <property type="project" value="UniProtKB-UniRule"/>
</dbReference>
<keyword evidence="5 8" id="KW-0413">Isomerase</keyword>
<dbReference type="Pfam" id="PF01177">
    <property type="entry name" value="Asp_Glu_race"/>
    <property type="match status" value="1"/>
</dbReference>
<gene>
    <name evidence="9" type="primary">racE</name>
    <name evidence="8" type="synonym">murI</name>
    <name evidence="9" type="ORF">MPLG2_0436</name>
</gene>
<proteinExistence type="inferred from homology"/>
<comment type="similarity">
    <text evidence="8">Belongs to the aspartate/glutamate racemases family.</text>
</comment>
<dbReference type="SUPFAM" id="SSF53681">
    <property type="entry name" value="Aspartate/glutamate racemase"/>
    <property type="match status" value="2"/>
</dbReference>
<evidence type="ECO:0000256" key="4">
    <source>
        <dbReference type="ARBA" id="ARBA00022984"/>
    </source>
</evidence>
<keyword evidence="4 8" id="KW-0573">Peptidoglycan synthesis</keyword>
<feature type="binding site" evidence="8">
    <location>
        <begin position="186"/>
        <end position="187"/>
    </location>
    <ligand>
        <name>substrate</name>
    </ligand>
</feature>
<comment type="function">
    <text evidence="8">Provides the (R)-glutamate required for cell wall biosynthesis.</text>
</comment>
<feature type="binding site" evidence="8">
    <location>
        <begin position="44"/>
        <end position="45"/>
    </location>
    <ligand>
        <name>substrate</name>
    </ligand>
</feature>
<accession>A0A2N9JBF4</accession>
<dbReference type="Proteomes" id="UP000238164">
    <property type="component" value="Chromosome 1"/>
</dbReference>
<feature type="binding site" evidence="8">
    <location>
        <begin position="12"/>
        <end position="13"/>
    </location>
    <ligand>
        <name>substrate</name>
    </ligand>
</feature>
<evidence type="ECO:0000256" key="2">
    <source>
        <dbReference type="ARBA" id="ARBA00013090"/>
    </source>
</evidence>
<dbReference type="PROSITE" id="PS00923">
    <property type="entry name" value="ASP_GLU_RACEMASE_1"/>
    <property type="match status" value="1"/>
</dbReference>
<dbReference type="GO" id="GO:0008881">
    <property type="term" value="F:glutamate racemase activity"/>
    <property type="evidence" value="ECO:0007669"/>
    <property type="project" value="UniProtKB-UniRule"/>
</dbReference>
<dbReference type="OrthoDB" id="9801055at2"/>
<dbReference type="PROSITE" id="PS00924">
    <property type="entry name" value="ASP_GLU_RACEMASE_2"/>
    <property type="match status" value="1"/>
</dbReference>
<dbReference type="RefSeq" id="WP_105184697.1">
    <property type="nucleotide sequence ID" value="NZ_BAAAGO010000043.1"/>
</dbReference>
<evidence type="ECO:0000256" key="7">
    <source>
        <dbReference type="ARBA" id="ARBA00070053"/>
    </source>
</evidence>
<dbReference type="HAMAP" id="MF_00258">
    <property type="entry name" value="Glu_racemase"/>
    <property type="match status" value="1"/>
</dbReference>
<organism evidence="9 10">
    <name type="scientific">Micropruina glycogenica</name>
    <dbReference type="NCBI Taxonomy" id="75385"/>
    <lineage>
        <taxon>Bacteria</taxon>
        <taxon>Bacillati</taxon>
        <taxon>Actinomycetota</taxon>
        <taxon>Actinomycetes</taxon>
        <taxon>Propionibacteriales</taxon>
        <taxon>Nocardioidaceae</taxon>
        <taxon>Micropruina</taxon>
    </lineage>
</organism>
<dbReference type="UniPathway" id="UPA00219"/>
<dbReference type="GO" id="GO:0008360">
    <property type="term" value="P:regulation of cell shape"/>
    <property type="evidence" value="ECO:0007669"/>
    <property type="project" value="UniProtKB-KW"/>
</dbReference>
<keyword evidence="10" id="KW-1185">Reference proteome</keyword>
<reference evidence="9 10" key="1">
    <citation type="submission" date="2018-02" db="EMBL/GenBank/DDBJ databases">
        <authorList>
            <person name="Cohen D.B."/>
            <person name="Kent A.D."/>
        </authorList>
    </citation>
    <scope>NUCLEOTIDE SEQUENCE [LARGE SCALE GENOMIC DNA]</scope>
    <source>
        <strain evidence="9">1</strain>
    </source>
</reference>
<dbReference type="InterPro" id="IPR004391">
    <property type="entry name" value="Glu_race"/>
</dbReference>